<gene>
    <name evidence="1" type="ORF">AVEN_118229_1</name>
</gene>
<sequence>MSFCFTDWEMRSPLTFLRYFSRYRETGNKTKPFSLPAYSYSRSLSPVLPRYNKMVYGITTSKRSDASICNSQVIRKQRISPECLVEISLNLQGMVETQLYGFPLKLR</sequence>
<protein>
    <submittedName>
        <fullName evidence="1">Uncharacterized protein</fullName>
    </submittedName>
</protein>
<organism evidence="1 2">
    <name type="scientific">Araneus ventricosus</name>
    <name type="common">Orbweaver spider</name>
    <name type="synonym">Epeira ventricosa</name>
    <dbReference type="NCBI Taxonomy" id="182803"/>
    <lineage>
        <taxon>Eukaryota</taxon>
        <taxon>Metazoa</taxon>
        <taxon>Ecdysozoa</taxon>
        <taxon>Arthropoda</taxon>
        <taxon>Chelicerata</taxon>
        <taxon>Arachnida</taxon>
        <taxon>Araneae</taxon>
        <taxon>Araneomorphae</taxon>
        <taxon>Entelegynae</taxon>
        <taxon>Araneoidea</taxon>
        <taxon>Araneidae</taxon>
        <taxon>Araneus</taxon>
    </lineage>
</organism>
<evidence type="ECO:0000313" key="2">
    <source>
        <dbReference type="Proteomes" id="UP000499080"/>
    </source>
</evidence>
<evidence type="ECO:0000313" key="1">
    <source>
        <dbReference type="EMBL" id="GBM91512.1"/>
    </source>
</evidence>
<accession>A0A4Y2JQ91</accession>
<dbReference type="EMBL" id="BGPR01003711">
    <property type="protein sequence ID" value="GBM91512.1"/>
    <property type="molecule type" value="Genomic_DNA"/>
</dbReference>
<comment type="caution">
    <text evidence="1">The sequence shown here is derived from an EMBL/GenBank/DDBJ whole genome shotgun (WGS) entry which is preliminary data.</text>
</comment>
<proteinExistence type="predicted"/>
<dbReference type="AlphaFoldDB" id="A0A4Y2JQ91"/>
<dbReference type="Proteomes" id="UP000499080">
    <property type="component" value="Unassembled WGS sequence"/>
</dbReference>
<keyword evidence="2" id="KW-1185">Reference proteome</keyword>
<reference evidence="1 2" key="1">
    <citation type="journal article" date="2019" name="Sci. Rep.">
        <title>Orb-weaving spider Araneus ventricosus genome elucidates the spidroin gene catalogue.</title>
        <authorList>
            <person name="Kono N."/>
            <person name="Nakamura H."/>
            <person name="Ohtoshi R."/>
            <person name="Moran D.A.P."/>
            <person name="Shinohara A."/>
            <person name="Yoshida Y."/>
            <person name="Fujiwara M."/>
            <person name="Mori M."/>
            <person name="Tomita M."/>
            <person name="Arakawa K."/>
        </authorList>
    </citation>
    <scope>NUCLEOTIDE SEQUENCE [LARGE SCALE GENOMIC DNA]</scope>
</reference>
<name>A0A4Y2JQ91_ARAVE</name>